<accession>A0ABR2W842</accession>
<name>A0ABR2W842_9FUNG</name>
<evidence type="ECO:0000313" key="2">
    <source>
        <dbReference type="EMBL" id="KAK9723018.1"/>
    </source>
</evidence>
<evidence type="ECO:0000256" key="1">
    <source>
        <dbReference type="SAM" id="Phobius"/>
    </source>
</evidence>
<keyword evidence="1" id="KW-0812">Transmembrane</keyword>
<keyword evidence="1" id="KW-1133">Transmembrane helix</keyword>
<organism evidence="2 3">
    <name type="scientific">Basidiobolus ranarum</name>
    <dbReference type="NCBI Taxonomy" id="34480"/>
    <lineage>
        <taxon>Eukaryota</taxon>
        <taxon>Fungi</taxon>
        <taxon>Fungi incertae sedis</taxon>
        <taxon>Zoopagomycota</taxon>
        <taxon>Entomophthoromycotina</taxon>
        <taxon>Basidiobolomycetes</taxon>
        <taxon>Basidiobolales</taxon>
        <taxon>Basidiobolaceae</taxon>
        <taxon>Basidiobolus</taxon>
    </lineage>
</organism>
<sequence length="335" mass="38849">MFNLKEKSLLSCEKASHRNDTGYSYFSVRRMLLLPLIVLLFGVILFSIVLLQYFKEEMDCGEGCEVKPIPIPNQFRYTIVTAASSNHFCPLLGFLYSLQDTKLFLDKSEMPRVIIYDMNLSDEERSKLHSLKEQGYLHHIKRFNFPKYPKFWDVNKSRGEYGWKAGMINEVAEEFPGTVLWMDSGNRVFPHFLRKAVRYVEENGFWSPSSSGTVKDYTHPGVFDYFNDAMDKYSTLRNCNGAMIGLNTRNQTVMNKIIKPFRECALVQDCIAPKGSSRANHRQDQSILTYLVHANGWKCSSEGWTGYLIHQDGDCEERIREHSNRLFSKKMLANY</sequence>
<keyword evidence="3" id="KW-1185">Reference proteome</keyword>
<dbReference type="Proteomes" id="UP001479436">
    <property type="component" value="Unassembled WGS sequence"/>
</dbReference>
<proteinExistence type="predicted"/>
<gene>
    <name evidence="2" type="ORF">K7432_002227</name>
</gene>
<evidence type="ECO:0000313" key="3">
    <source>
        <dbReference type="Proteomes" id="UP001479436"/>
    </source>
</evidence>
<comment type="caution">
    <text evidence="2">The sequence shown here is derived from an EMBL/GenBank/DDBJ whole genome shotgun (WGS) entry which is preliminary data.</text>
</comment>
<dbReference type="SUPFAM" id="SSF53448">
    <property type="entry name" value="Nucleotide-diphospho-sugar transferases"/>
    <property type="match status" value="1"/>
</dbReference>
<dbReference type="EMBL" id="JASJQH010006933">
    <property type="protein sequence ID" value="KAK9723018.1"/>
    <property type="molecule type" value="Genomic_DNA"/>
</dbReference>
<keyword evidence="1" id="KW-0472">Membrane</keyword>
<dbReference type="PANTHER" id="PTHR31389:SF4">
    <property type="entry name" value="LD39211P"/>
    <property type="match status" value="1"/>
</dbReference>
<dbReference type="InterPro" id="IPR029044">
    <property type="entry name" value="Nucleotide-diphossugar_trans"/>
</dbReference>
<dbReference type="PANTHER" id="PTHR31389">
    <property type="entry name" value="LD39211P"/>
    <property type="match status" value="1"/>
</dbReference>
<feature type="transmembrane region" description="Helical" evidence="1">
    <location>
        <begin position="32"/>
        <end position="54"/>
    </location>
</feature>
<reference evidence="2 3" key="1">
    <citation type="submission" date="2023-04" db="EMBL/GenBank/DDBJ databases">
        <title>Genome of Basidiobolus ranarum AG-B5.</title>
        <authorList>
            <person name="Stajich J.E."/>
            <person name="Carter-House D."/>
            <person name="Gryganskyi A."/>
        </authorList>
    </citation>
    <scope>NUCLEOTIDE SEQUENCE [LARGE SCALE GENOMIC DNA]</scope>
    <source>
        <strain evidence="2 3">AG-B5</strain>
    </source>
</reference>
<protein>
    <submittedName>
        <fullName evidence="2">Uncharacterized protein</fullName>
    </submittedName>
</protein>